<keyword evidence="3" id="KW-1185">Reference proteome</keyword>
<feature type="compositionally biased region" description="Basic residues" evidence="1">
    <location>
        <begin position="28"/>
        <end position="40"/>
    </location>
</feature>
<dbReference type="InParanoid" id="L9L0S0"/>
<name>L9L0S0_TUPCH</name>
<reference evidence="3" key="1">
    <citation type="submission" date="2012-07" db="EMBL/GenBank/DDBJ databases">
        <title>Genome of the Chinese tree shrew, a rising model animal genetically related to primates.</title>
        <authorList>
            <person name="Zhang G."/>
            <person name="Fan Y."/>
            <person name="Yao Y."/>
            <person name="Huang Z."/>
        </authorList>
    </citation>
    <scope>NUCLEOTIDE SEQUENCE [LARGE SCALE GENOMIC DNA]</scope>
</reference>
<feature type="region of interest" description="Disordered" evidence="1">
    <location>
        <begin position="1"/>
        <end position="67"/>
    </location>
</feature>
<proteinExistence type="predicted"/>
<reference evidence="3" key="2">
    <citation type="journal article" date="2013" name="Nat. Commun.">
        <title>Genome of the Chinese tree shrew.</title>
        <authorList>
            <person name="Fan Y."/>
            <person name="Huang Z.Y."/>
            <person name="Cao C.C."/>
            <person name="Chen C.S."/>
            <person name="Chen Y.X."/>
            <person name="Fan D.D."/>
            <person name="He J."/>
            <person name="Hou H.L."/>
            <person name="Hu L."/>
            <person name="Hu X.T."/>
            <person name="Jiang X.T."/>
            <person name="Lai R."/>
            <person name="Lang Y.S."/>
            <person name="Liang B."/>
            <person name="Liao S.G."/>
            <person name="Mu D."/>
            <person name="Ma Y.Y."/>
            <person name="Niu Y.Y."/>
            <person name="Sun X.Q."/>
            <person name="Xia J.Q."/>
            <person name="Xiao J."/>
            <person name="Xiong Z.Q."/>
            <person name="Xu L."/>
            <person name="Yang L."/>
            <person name="Zhang Y."/>
            <person name="Zhao W."/>
            <person name="Zhao X.D."/>
            <person name="Zheng Y.T."/>
            <person name="Zhou J.M."/>
            <person name="Zhu Y.B."/>
            <person name="Zhang G.J."/>
            <person name="Wang J."/>
            <person name="Yao Y.G."/>
        </authorList>
    </citation>
    <scope>NUCLEOTIDE SEQUENCE [LARGE SCALE GENOMIC DNA]</scope>
</reference>
<gene>
    <name evidence="2" type="ORF">TREES_T100008783</name>
</gene>
<evidence type="ECO:0000313" key="2">
    <source>
        <dbReference type="EMBL" id="ELW68533.1"/>
    </source>
</evidence>
<dbReference type="AlphaFoldDB" id="L9L0S0"/>
<evidence type="ECO:0000256" key="1">
    <source>
        <dbReference type="SAM" id="MobiDB-lite"/>
    </source>
</evidence>
<protein>
    <submittedName>
        <fullName evidence="2">Uncharacterized protein</fullName>
    </submittedName>
</protein>
<dbReference type="Proteomes" id="UP000011518">
    <property type="component" value="Unassembled WGS sequence"/>
</dbReference>
<evidence type="ECO:0000313" key="3">
    <source>
        <dbReference type="Proteomes" id="UP000011518"/>
    </source>
</evidence>
<accession>L9L0S0</accession>
<dbReference type="EMBL" id="KB320563">
    <property type="protein sequence ID" value="ELW68533.1"/>
    <property type="molecule type" value="Genomic_DNA"/>
</dbReference>
<organism evidence="2 3">
    <name type="scientific">Tupaia chinensis</name>
    <name type="common">Chinese tree shrew</name>
    <name type="synonym">Tupaia belangeri chinensis</name>
    <dbReference type="NCBI Taxonomy" id="246437"/>
    <lineage>
        <taxon>Eukaryota</taxon>
        <taxon>Metazoa</taxon>
        <taxon>Chordata</taxon>
        <taxon>Craniata</taxon>
        <taxon>Vertebrata</taxon>
        <taxon>Euteleostomi</taxon>
        <taxon>Mammalia</taxon>
        <taxon>Eutheria</taxon>
        <taxon>Euarchontoglires</taxon>
        <taxon>Scandentia</taxon>
        <taxon>Tupaiidae</taxon>
        <taxon>Tupaia</taxon>
    </lineage>
</organism>
<sequence length="155" mass="16273">MGCQHQSAGQKKRPPGLGPKTQSAIGIYRHHLAQALRKQRSSSQPRPEENPSALLEPSAVAGQSGGLKIPVPKYPQCQLPTQPAGCAAHFTDAVVAMPEVQTVSPAPEKQTNSLGMGRFLSFQARSPALSTLAADGNAGRFLNKVSTYSGGKLST</sequence>